<feature type="compositionally biased region" description="Low complexity" evidence="7">
    <location>
        <begin position="1176"/>
        <end position="1230"/>
    </location>
</feature>
<evidence type="ECO:0000256" key="8">
    <source>
        <dbReference type="SAM" id="SignalP"/>
    </source>
</evidence>
<feature type="region of interest" description="Disordered" evidence="7">
    <location>
        <begin position="1086"/>
        <end position="1114"/>
    </location>
</feature>
<feature type="compositionally biased region" description="Basic and acidic residues" evidence="7">
    <location>
        <begin position="577"/>
        <end position="615"/>
    </location>
</feature>
<accession>A0A835YL16</accession>
<dbReference type="Gene3D" id="3.30.200.20">
    <property type="entry name" value="Phosphorylase Kinase, domain 1"/>
    <property type="match status" value="1"/>
</dbReference>
<dbReference type="InterPro" id="IPR017441">
    <property type="entry name" value="Protein_kinase_ATP_BS"/>
</dbReference>
<evidence type="ECO:0000313" key="11">
    <source>
        <dbReference type="Proteomes" id="UP000612055"/>
    </source>
</evidence>
<keyword evidence="3 6" id="KW-0547">Nucleotide-binding</keyword>
<feature type="domain" description="Protein kinase" evidence="9">
    <location>
        <begin position="494"/>
        <end position="1366"/>
    </location>
</feature>
<evidence type="ECO:0000259" key="9">
    <source>
        <dbReference type="PROSITE" id="PS50011"/>
    </source>
</evidence>
<dbReference type="OrthoDB" id="339325at2759"/>
<comment type="caution">
    <text evidence="10">The sequence shown here is derived from an EMBL/GenBank/DDBJ whole genome shotgun (WGS) entry which is preliminary data.</text>
</comment>
<keyword evidence="11" id="KW-1185">Reference proteome</keyword>
<keyword evidence="1" id="KW-0723">Serine/threonine-protein kinase</keyword>
<feature type="binding site" evidence="6">
    <location>
        <position position="521"/>
    </location>
    <ligand>
        <name>ATP</name>
        <dbReference type="ChEBI" id="CHEBI:30616"/>
    </ligand>
</feature>
<dbReference type="PROSITE" id="PS00107">
    <property type="entry name" value="PROTEIN_KINASE_ATP"/>
    <property type="match status" value="1"/>
</dbReference>
<feature type="region of interest" description="Disordered" evidence="7">
    <location>
        <begin position="1405"/>
        <end position="1452"/>
    </location>
</feature>
<dbReference type="PROSITE" id="PS50011">
    <property type="entry name" value="PROTEIN_KINASE_DOM"/>
    <property type="match status" value="1"/>
</dbReference>
<feature type="compositionally biased region" description="Low complexity" evidence="7">
    <location>
        <begin position="425"/>
        <end position="435"/>
    </location>
</feature>
<proteinExistence type="predicted"/>
<feature type="compositionally biased region" description="Low complexity" evidence="7">
    <location>
        <begin position="1086"/>
        <end position="1099"/>
    </location>
</feature>
<evidence type="ECO:0000256" key="7">
    <source>
        <dbReference type="SAM" id="MobiDB-lite"/>
    </source>
</evidence>
<dbReference type="Gene3D" id="1.10.510.10">
    <property type="entry name" value="Transferase(Phosphotransferase) domain 1"/>
    <property type="match status" value="1"/>
</dbReference>
<evidence type="ECO:0000313" key="10">
    <source>
        <dbReference type="EMBL" id="KAG2499639.1"/>
    </source>
</evidence>
<sequence>MHHAVCWLLAAVLVTWQAEPAGAQSLAAAETALANSSTAFWTALRRTANESVDIISLTTDISLNSRDAPAAPVVLTRDLEIRGDGPGEYTVLAANYIAGKIRLRSNVTLTFRRIVLSGTLRGVGQHLDILARSDGGAVLYVQTINYRAACLPFDVFLEQLLSLPPALPSAGIPAVAAVPRNISVRNSTSPDGPLCWTSNSGRRTCHTPYLDMVDYGTYNQVIEGSVSGNGGYNSFFRSGYGVCDQPISRDCLAQMGGDLCLAAALARLGVVAGGDSPPPAAPAPADSGGGGDSNEALGIGLGVGLGVALLMALLASFVLFRRHRSAGERRKAAAAAADAAGGISASSRSAAAGAAAQGGTTPPASDVEKGSSGALAGAALKPSRSANGGVEGGGGVGGGPPSAGRGGANGKAKPAGLGVNGIGSAGLTAEESSGSGSSGGSGVTLEGSTTTLIQRPGGEGITSAAGLGEVEAAQLHLLANAAKGRAGRSAPLEVKILQLLGQGSFGKVYKGIWHGTLVALKAQVLPPSLSGDARRRHMAVMEAAISSAINHPAIVQTYCYSFRPIKDTVGRAASRAARADRVDRAERGGEGAGAGREEAAEGGEDGGRGHEGEDEGAHGHELLMVLEYCDGGSLRAALDRGMFHRGRPWPWDWRYAIQAAAAAGQVPPAQAAAAAGMGGGTLVQQQGQLAWRQPPLPPPGQAGGGGAHPYEANGAARLLQAVSDGGGVDGNGGGATPTQYVPGPPANTPQLATRANTVEEGALPPAPQSGSASAGGAAAAAATGGVEPGSAAAALPPLSGANALPAFAAGAAQAPGAVAGANGKTGGAGNPTWVKELNGYEPDFTRGPFEVPHAPGDSEATAEDADGSTTTAPNPNLPAGVAASTATGQPKRPLAAAPATLAGAPTAATSFISSSFTNNANSAASAADTAAAAAAADRMASVGRAAMMYLLQQAAAAVAAASAAGDPGVGGYARALADMVSASGMANGVVASGFEASLMGGAVDMTAMTGPGPGASTASAEMSAALKGLLGGGLGDSSLAGGGGDGAAGGGGGGLAGSVGSTGTLVAPPTALVDGAATAAAAPAAASYGSNGPPSAASGIVRARPSTAGAGGGGGAPPGIRYSLMLAVAADVASGMLHLHAHGVVHGDVKASNVLMKQIVVTDPWEVAGRALDNAGSSTTGAGAATTATATASTTPGAAPRSPASGADSQGAAGASHGPAGPASPGATRASEPEPSGPHLGICAKVSDFGLSTLLSTANTDTHISATTAAGSLSHMSPELLLCGHVSKAVDVYAFGILLFELFTGERAWEGMPRALLPARVALEGWRPVFPPHTPPDYKALVERCWHADPQRRPSFEEIMASLRSMREAAQAQTAAGVAAPEWISVPHPQVAFLQELLRRKPPLGPARSAATLPPAPSSGLKSVATAAGPRSTASGGPGEAAAGTAPTSRGS</sequence>
<evidence type="ECO:0000256" key="6">
    <source>
        <dbReference type="PROSITE-ProRule" id="PRU10141"/>
    </source>
</evidence>
<feature type="region of interest" description="Disordered" evidence="7">
    <location>
        <begin position="722"/>
        <end position="751"/>
    </location>
</feature>
<dbReference type="InterPro" id="IPR011009">
    <property type="entry name" value="Kinase-like_dom_sf"/>
</dbReference>
<dbReference type="InterPro" id="IPR051681">
    <property type="entry name" value="Ser/Thr_Kinases-Pseudokinases"/>
</dbReference>
<keyword evidence="8" id="KW-0732">Signal</keyword>
<reference evidence="10" key="1">
    <citation type="journal article" date="2020" name="bioRxiv">
        <title>Comparative genomics of Chlamydomonas.</title>
        <authorList>
            <person name="Craig R.J."/>
            <person name="Hasan A.R."/>
            <person name="Ness R.W."/>
            <person name="Keightley P.D."/>
        </authorList>
    </citation>
    <scope>NUCLEOTIDE SEQUENCE</scope>
    <source>
        <strain evidence="10">CCAP 11/70</strain>
    </source>
</reference>
<feature type="region of interest" description="Disordered" evidence="7">
    <location>
        <begin position="823"/>
        <end position="895"/>
    </location>
</feature>
<dbReference type="Pfam" id="PF07714">
    <property type="entry name" value="PK_Tyr_Ser-Thr"/>
    <property type="match status" value="2"/>
</dbReference>
<feature type="region of interest" description="Disordered" evidence="7">
    <location>
        <begin position="379"/>
        <end position="460"/>
    </location>
</feature>
<dbReference type="InterPro" id="IPR001245">
    <property type="entry name" value="Ser-Thr/Tyr_kinase_cat_dom"/>
</dbReference>
<feature type="compositionally biased region" description="Gly residues" evidence="7">
    <location>
        <begin position="724"/>
        <end position="735"/>
    </location>
</feature>
<dbReference type="Proteomes" id="UP000612055">
    <property type="component" value="Unassembled WGS sequence"/>
</dbReference>
<dbReference type="InterPro" id="IPR000719">
    <property type="entry name" value="Prot_kinase_dom"/>
</dbReference>
<keyword evidence="5 6" id="KW-0067">ATP-binding</keyword>
<feature type="signal peptide" evidence="8">
    <location>
        <begin position="1"/>
        <end position="23"/>
    </location>
</feature>
<evidence type="ECO:0000256" key="4">
    <source>
        <dbReference type="ARBA" id="ARBA00022777"/>
    </source>
</evidence>
<feature type="compositionally biased region" description="Low complexity" evidence="7">
    <location>
        <begin position="443"/>
        <end position="452"/>
    </location>
</feature>
<feature type="compositionally biased region" description="Low complexity" evidence="7">
    <location>
        <begin position="1432"/>
        <end position="1452"/>
    </location>
</feature>
<organism evidence="10 11">
    <name type="scientific">Edaphochlamys debaryana</name>
    <dbReference type="NCBI Taxonomy" id="47281"/>
    <lineage>
        <taxon>Eukaryota</taxon>
        <taxon>Viridiplantae</taxon>
        <taxon>Chlorophyta</taxon>
        <taxon>core chlorophytes</taxon>
        <taxon>Chlorophyceae</taxon>
        <taxon>CS clade</taxon>
        <taxon>Chlamydomonadales</taxon>
        <taxon>Chlamydomonadales incertae sedis</taxon>
        <taxon>Edaphochlamys</taxon>
    </lineage>
</organism>
<protein>
    <recommendedName>
        <fullName evidence="9">Protein kinase domain-containing protein</fullName>
    </recommendedName>
</protein>
<evidence type="ECO:0000256" key="2">
    <source>
        <dbReference type="ARBA" id="ARBA00022679"/>
    </source>
</evidence>
<keyword evidence="4" id="KW-0418">Kinase</keyword>
<dbReference type="GO" id="GO:0004674">
    <property type="term" value="F:protein serine/threonine kinase activity"/>
    <property type="evidence" value="ECO:0007669"/>
    <property type="project" value="UniProtKB-KW"/>
</dbReference>
<feature type="chain" id="PRO_5032494326" description="Protein kinase domain-containing protein" evidence="8">
    <location>
        <begin position="24"/>
        <end position="1452"/>
    </location>
</feature>
<feature type="region of interest" description="Disordered" evidence="7">
    <location>
        <begin position="1176"/>
        <end position="1239"/>
    </location>
</feature>
<dbReference type="InterPro" id="IPR008271">
    <property type="entry name" value="Ser/Thr_kinase_AS"/>
</dbReference>
<dbReference type="EMBL" id="JAEHOE010000006">
    <property type="protein sequence ID" value="KAG2499639.1"/>
    <property type="molecule type" value="Genomic_DNA"/>
</dbReference>
<dbReference type="PANTHER" id="PTHR44329:SF214">
    <property type="entry name" value="PROTEIN KINASE DOMAIN-CONTAINING PROTEIN"/>
    <property type="match status" value="1"/>
</dbReference>
<dbReference type="GO" id="GO:0005524">
    <property type="term" value="F:ATP binding"/>
    <property type="evidence" value="ECO:0007669"/>
    <property type="project" value="UniProtKB-UniRule"/>
</dbReference>
<name>A0A835YL16_9CHLO</name>
<feature type="compositionally biased region" description="Low complexity" evidence="7">
    <location>
        <begin position="379"/>
        <end position="388"/>
    </location>
</feature>
<dbReference type="PANTHER" id="PTHR44329">
    <property type="entry name" value="SERINE/THREONINE-PROTEIN KINASE TNNI3K-RELATED"/>
    <property type="match status" value="1"/>
</dbReference>
<dbReference type="SUPFAM" id="SSF56112">
    <property type="entry name" value="Protein kinase-like (PK-like)"/>
    <property type="match status" value="2"/>
</dbReference>
<evidence type="ECO:0000256" key="1">
    <source>
        <dbReference type="ARBA" id="ARBA00022527"/>
    </source>
</evidence>
<feature type="region of interest" description="Disordered" evidence="7">
    <location>
        <begin position="573"/>
        <end position="615"/>
    </location>
</feature>
<dbReference type="SMART" id="SM00220">
    <property type="entry name" value="S_TKc"/>
    <property type="match status" value="1"/>
</dbReference>
<evidence type="ECO:0000256" key="5">
    <source>
        <dbReference type="ARBA" id="ARBA00022840"/>
    </source>
</evidence>
<keyword evidence="2" id="KW-0808">Transferase</keyword>
<dbReference type="PROSITE" id="PS00108">
    <property type="entry name" value="PROTEIN_KINASE_ST"/>
    <property type="match status" value="1"/>
</dbReference>
<evidence type="ECO:0000256" key="3">
    <source>
        <dbReference type="ARBA" id="ARBA00022741"/>
    </source>
</evidence>
<gene>
    <name evidence="10" type="ORF">HYH03_002578</name>
</gene>
<feature type="compositionally biased region" description="Gly residues" evidence="7">
    <location>
        <begin position="389"/>
        <end position="409"/>
    </location>
</feature>